<dbReference type="RefSeq" id="WP_148593738.1">
    <property type="nucleotide sequence ID" value="NZ_CP042997.1"/>
</dbReference>
<dbReference type="EMBL" id="CP042997">
    <property type="protein sequence ID" value="QEH33727.1"/>
    <property type="molecule type" value="Genomic_DNA"/>
</dbReference>
<evidence type="ECO:0008006" key="4">
    <source>
        <dbReference type="Google" id="ProtNLM"/>
    </source>
</evidence>
<organism evidence="2 3">
    <name type="scientific">Aquisphaera giovannonii</name>
    <dbReference type="NCBI Taxonomy" id="406548"/>
    <lineage>
        <taxon>Bacteria</taxon>
        <taxon>Pseudomonadati</taxon>
        <taxon>Planctomycetota</taxon>
        <taxon>Planctomycetia</taxon>
        <taxon>Isosphaerales</taxon>
        <taxon>Isosphaeraceae</taxon>
        <taxon>Aquisphaera</taxon>
    </lineage>
</organism>
<dbReference type="KEGG" id="agv:OJF2_22330"/>
<evidence type="ECO:0000256" key="1">
    <source>
        <dbReference type="SAM" id="MobiDB-lite"/>
    </source>
</evidence>
<accession>A0A5B9W0D8</accession>
<dbReference type="Gene3D" id="3.40.50.1820">
    <property type="entry name" value="alpha/beta hydrolase"/>
    <property type="match status" value="1"/>
</dbReference>
<keyword evidence="3" id="KW-1185">Reference proteome</keyword>
<dbReference type="AlphaFoldDB" id="A0A5B9W0D8"/>
<feature type="region of interest" description="Disordered" evidence="1">
    <location>
        <begin position="617"/>
        <end position="684"/>
    </location>
</feature>
<gene>
    <name evidence="2" type="ORF">OJF2_22330</name>
</gene>
<protein>
    <recommendedName>
        <fullName evidence="4">Alpha/beta hydrolase family protein</fullName>
    </recommendedName>
</protein>
<dbReference type="SUPFAM" id="SSF53474">
    <property type="entry name" value="alpha/beta-Hydrolases"/>
    <property type="match status" value="1"/>
</dbReference>
<dbReference type="Proteomes" id="UP000324233">
    <property type="component" value="Chromosome"/>
</dbReference>
<dbReference type="OrthoDB" id="869379at2"/>
<dbReference type="InterPro" id="IPR029058">
    <property type="entry name" value="AB_hydrolase_fold"/>
</dbReference>
<proteinExistence type="predicted"/>
<sequence length="684" mass="75105">MPAAHLTVLCAALLGWSDNITIQPSRGERGLFSSSRDNAGIDRPSDRTHETLKRYDLERTYRRRPDLALQSLEKLARKQPEAELVYALAELSWVEGLKQERWRKGEAMGRFLDAVGYAHDFLFDPELAAGRGPTDPRFLLACKLYNAGLERIIRTVQSKDPINPQGTIKLKIDGREQVLQVALSQSPWTAADIHKLILCSDYEVSGLAKSRNQYGLGVPLIAVRATDPKKEDRKAGERFYPDEMTFALTAFLYPNSRLRDPANEGDGPRRCSLALIDPVVQRTVASGSSTIAIEADLTTPLAYMWSRTDLERYRWAGLMRPEANLGRANLLMIRPYEPGKIPVVMVHGLISSPLAWIPMLDELLRDPVIQSKYQFILYMYPTGVPLPIAASSLRDALGQAKETFSPGDSDPAFDRMVLLGHSMGGLLSHLMTVSSGDQFWRLNSDQSFDTILGPKEVLGDLQHLLFFEPLPFVSRAVFLATPHRGSGLSRSVVGRVGAGLINDPDHVTKLLTQLVRDNPDAFQRRFRRFPSSIETLDTDSKTLLAVLAMKQNPAVTYHSIIGSLRPGPTDESTDGVVAYKSSHLDGVASEVVVRSDHGVQASAMAIREVRRILHEHIGSGSQVAQGRPGLAATGTRPRPAASAEEIPAPATAAAAPPNQSPAAILMEPQPTVDGEPELLPALPR</sequence>
<name>A0A5B9W0D8_9BACT</name>
<feature type="compositionally biased region" description="Low complexity" evidence="1">
    <location>
        <begin position="636"/>
        <end position="664"/>
    </location>
</feature>
<reference evidence="2 3" key="1">
    <citation type="submission" date="2019-08" db="EMBL/GenBank/DDBJ databases">
        <title>Deep-cultivation of Planctomycetes and their phenomic and genomic characterization uncovers novel biology.</title>
        <authorList>
            <person name="Wiegand S."/>
            <person name="Jogler M."/>
            <person name="Boedeker C."/>
            <person name="Pinto D."/>
            <person name="Vollmers J."/>
            <person name="Rivas-Marin E."/>
            <person name="Kohn T."/>
            <person name="Peeters S.H."/>
            <person name="Heuer A."/>
            <person name="Rast P."/>
            <person name="Oberbeckmann S."/>
            <person name="Bunk B."/>
            <person name="Jeske O."/>
            <person name="Meyerdierks A."/>
            <person name="Storesund J.E."/>
            <person name="Kallscheuer N."/>
            <person name="Luecker S."/>
            <person name="Lage O.M."/>
            <person name="Pohl T."/>
            <person name="Merkel B.J."/>
            <person name="Hornburger P."/>
            <person name="Mueller R.-W."/>
            <person name="Bruemmer F."/>
            <person name="Labrenz M."/>
            <person name="Spormann A.M."/>
            <person name="Op den Camp H."/>
            <person name="Overmann J."/>
            <person name="Amann R."/>
            <person name="Jetten M.S.M."/>
            <person name="Mascher T."/>
            <person name="Medema M.H."/>
            <person name="Devos D.P."/>
            <person name="Kaster A.-K."/>
            <person name="Ovreas L."/>
            <person name="Rohde M."/>
            <person name="Galperin M.Y."/>
            <person name="Jogler C."/>
        </authorList>
    </citation>
    <scope>NUCLEOTIDE SEQUENCE [LARGE SCALE GENOMIC DNA]</scope>
    <source>
        <strain evidence="2 3">OJF2</strain>
    </source>
</reference>
<evidence type="ECO:0000313" key="3">
    <source>
        <dbReference type="Proteomes" id="UP000324233"/>
    </source>
</evidence>
<evidence type="ECO:0000313" key="2">
    <source>
        <dbReference type="EMBL" id="QEH33727.1"/>
    </source>
</evidence>
<feature type="region of interest" description="Disordered" evidence="1">
    <location>
        <begin position="27"/>
        <end position="46"/>
    </location>
</feature>